<gene>
    <name evidence="2" type="ORF">LZ3411_0640</name>
</gene>
<reference evidence="3" key="1">
    <citation type="submission" date="2017-05" db="EMBL/GenBank/DDBJ databases">
        <authorList>
            <person name="Papadimitriou K."/>
        </authorList>
    </citation>
    <scope>NUCLEOTIDE SEQUENCE [LARGE SCALE GENOMIC DNA]</scope>
    <source>
        <strain evidence="3">ACA-DC 3411</strain>
    </source>
</reference>
<keyword evidence="1" id="KW-0472">Membrane</keyword>
<evidence type="ECO:0000313" key="3">
    <source>
        <dbReference type="Proteomes" id="UP000195412"/>
    </source>
</evidence>
<feature type="transmembrane region" description="Helical" evidence="1">
    <location>
        <begin position="33"/>
        <end position="52"/>
    </location>
</feature>
<keyword evidence="1" id="KW-0812">Transmembrane</keyword>
<dbReference type="Proteomes" id="UP000195412">
    <property type="component" value="Chromosome I"/>
</dbReference>
<dbReference type="KEGG" id="lzy:LZ3411_0640"/>
<proteinExistence type="predicted"/>
<dbReference type="RefSeq" id="WP_172825238.1">
    <property type="nucleotide sequence ID" value="NZ_LT854705.1"/>
</dbReference>
<name>A0A1Y6JV47_9LACO</name>
<sequence>MRFFLVAGLLLNLLLVPLLVILTTGVTNLAQNLLLAPISLDLALLILVADLLNHRLWHADDRQVIDDD</sequence>
<keyword evidence="1" id="KW-1133">Transmembrane helix</keyword>
<evidence type="ECO:0000313" key="2">
    <source>
        <dbReference type="EMBL" id="SMS13690.1"/>
    </source>
</evidence>
<protein>
    <submittedName>
        <fullName evidence="2">Uncharacterized protein</fullName>
    </submittedName>
</protein>
<organism evidence="2 3">
    <name type="scientific">Levilactobacillus zymae</name>
    <dbReference type="NCBI Taxonomy" id="267363"/>
    <lineage>
        <taxon>Bacteria</taxon>
        <taxon>Bacillati</taxon>
        <taxon>Bacillota</taxon>
        <taxon>Bacilli</taxon>
        <taxon>Lactobacillales</taxon>
        <taxon>Lactobacillaceae</taxon>
        <taxon>Levilactobacillus</taxon>
    </lineage>
</organism>
<accession>A0A1Y6JV47</accession>
<evidence type="ECO:0000256" key="1">
    <source>
        <dbReference type="SAM" id="Phobius"/>
    </source>
</evidence>
<dbReference type="AlphaFoldDB" id="A0A1Y6JV47"/>
<dbReference type="EMBL" id="LT854705">
    <property type="protein sequence ID" value="SMS13690.1"/>
    <property type="molecule type" value="Genomic_DNA"/>
</dbReference>